<comment type="caution">
    <text evidence="1">The sequence shown here is derived from an EMBL/GenBank/DDBJ whole genome shotgun (WGS) entry which is preliminary data.</text>
</comment>
<protein>
    <recommendedName>
        <fullName evidence="3">Lipocalin-like domain-containing protein</fullName>
    </recommendedName>
</protein>
<name>A0A9X1L1H0_9BACT</name>
<evidence type="ECO:0000313" key="2">
    <source>
        <dbReference type="Proteomes" id="UP001139409"/>
    </source>
</evidence>
<dbReference type="EMBL" id="JAIXNE010000007">
    <property type="protein sequence ID" value="MCA6078829.1"/>
    <property type="molecule type" value="Genomic_DNA"/>
</dbReference>
<evidence type="ECO:0000313" key="1">
    <source>
        <dbReference type="EMBL" id="MCA6078829.1"/>
    </source>
</evidence>
<dbReference type="PROSITE" id="PS51257">
    <property type="entry name" value="PROKAR_LIPOPROTEIN"/>
    <property type="match status" value="1"/>
</dbReference>
<sequence>MRILFILLTVAFLTGCAEDPELGKENLYGYWHVMGYQENGFDREEDTDIAYYFKSPDFGQRAYLGTRDDYTLIWLDDTHFEFVKCIPAVCLPIGLNNFEVQAQTKSRLQLRNWIYDEDGNKLSDQIYLMERISESDYDDY</sequence>
<dbReference type="Proteomes" id="UP001139409">
    <property type="component" value="Unassembled WGS sequence"/>
</dbReference>
<gene>
    <name evidence="1" type="ORF">LDX50_28400</name>
</gene>
<dbReference type="RefSeq" id="WP_225699690.1">
    <property type="nucleotide sequence ID" value="NZ_JAIXNE010000007.1"/>
</dbReference>
<organism evidence="1 2">
    <name type="scientific">Fulvivirga sedimenti</name>
    <dbReference type="NCBI Taxonomy" id="2879465"/>
    <lineage>
        <taxon>Bacteria</taxon>
        <taxon>Pseudomonadati</taxon>
        <taxon>Bacteroidota</taxon>
        <taxon>Cytophagia</taxon>
        <taxon>Cytophagales</taxon>
        <taxon>Fulvivirgaceae</taxon>
        <taxon>Fulvivirga</taxon>
    </lineage>
</organism>
<proteinExistence type="predicted"/>
<dbReference type="AlphaFoldDB" id="A0A9X1L1H0"/>
<reference evidence="1" key="1">
    <citation type="submission" date="2021-09" db="EMBL/GenBank/DDBJ databases">
        <title>Fulvivirga sp. isolated from coastal sediment.</title>
        <authorList>
            <person name="Yu H."/>
        </authorList>
    </citation>
    <scope>NUCLEOTIDE SEQUENCE</scope>
    <source>
        <strain evidence="1">1062</strain>
    </source>
</reference>
<evidence type="ECO:0008006" key="3">
    <source>
        <dbReference type="Google" id="ProtNLM"/>
    </source>
</evidence>
<keyword evidence="2" id="KW-1185">Reference proteome</keyword>
<accession>A0A9X1L1H0</accession>